<dbReference type="GO" id="GO:0005576">
    <property type="term" value="C:extracellular region"/>
    <property type="evidence" value="ECO:0000318"/>
    <property type="project" value="GO_Central"/>
</dbReference>
<keyword evidence="2" id="KW-0732">Signal</keyword>
<evidence type="ECO:0000256" key="1">
    <source>
        <dbReference type="SAM" id="MobiDB-lite"/>
    </source>
</evidence>
<dbReference type="EMBL" id="EQ973844">
    <property type="protein sequence ID" value="EEF42541.1"/>
    <property type="molecule type" value="Genomic_DNA"/>
</dbReference>
<dbReference type="InParanoid" id="B9S1S2"/>
<dbReference type="GO" id="GO:2000280">
    <property type="term" value="P:regulation of root development"/>
    <property type="evidence" value="ECO:0000318"/>
    <property type="project" value="GO_Central"/>
</dbReference>
<keyword evidence="4" id="KW-1185">Reference proteome</keyword>
<feature type="region of interest" description="Disordered" evidence="1">
    <location>
        <begin position="66"/>
        <end position="89"/>
    </location>
</feature>
<evidence type="ECO:0000313" key="4">
    <source>
        <dbReference type="Proteomes" id="UP000008311"/>
    </source>
</evidence>
<organism evidence="3 4">
    <name type="scientific">Ricinus communis</name>
    <name type="common">Castor bean</name>
    <dbReference type="NCBI Taxonomy" id="3988"/>
    <lineage>
        <taxon>Eukaryota</taxon>
        <taxon>Viridiplantae</taxon>
        <taxon>Streptophyta</taxon>
        <taxon>Embryophyta</taxon>
        <taxon>Tracheophyta</taxon>
        <taxon>Spermatophyta</taxon>
        <taxon>Magnoliopsida</taxon>
        <taxon>eudicotyledons</taxon>
        <taxon>Gunneridae</taxon>
        <taxon>Pentapetalae</taxon>
        <taxon>rosids</taxon>
        <taxon>fabids</taxon>
        <taxon>Malpighiales</taxon>
        <taxon>Euphorbiaceae</taxon>
        <taxon>Acalyphoideae</taxon>
        <taxon>Acalypheae</taxon>
        <taxon>Ricinus</taxon>
    </lineage>
</organism>
<accession>B9S1S2</accession>
<dbReference type="AlphaFoldDB" id="B9S1S2"/>
<evidence type="ECO:0000256" key="2">
    <source>
        <dbReference type="SAM" id="SignalP"/>
    </source>
</evidence>
<gene>
    <name evidence="3" type="ORF">RCOM_0867620</name>
</gene>
<protein>
    <submittedName>
        <fullName evidence="3">Uncharacterized protein</fullName>
    </submittedName>
</protein>
<dbReference type="eggNOG" id="ENOG502SAV4">
    <property type="taxonomic scope" value="Eukaryota"/>
</dbReference>
<feature type="chain" id="PRO_5002888933" evidence="2">
    <location>
        <begin position="28"/>
        <end position="89"/>
    </location>
</feature>
<dbReference type="GO" id="GO:1901371">
    <property type="term" value="P:regulation of leaf morphogenesis"/>
    <property type="evidence" value="ECO:0000318"/>
    <property type="project" value="GO_Central"/>
</dbReference>
<feature type="signal peptide" evidence="2">
    <location>
        <begin position="1"/>
        <end position="27"/>
    </location>
</feature>
<name>B9S1S2_RICCO</name>
<dbReference type="FunCoup" id="B9S1S2">
    <property type="interactions" value="61"/>
</dbReference>
<evidence type="ECO:0000313" key="3">
    <source>
        <dbReference type="EMBL" id="EEF42541.1"/>
    </source>
</evidence>
<sequence>MANRAFLLTLFAISFLLLHQHLDSAVASRPLHMHPPAIISQGSLKRPLPPSTALLYSINRHKFTETEAFRPTAPGHSSGVGHGNPPAAP</sequence>
<dbReference type="GO" id="GO:1902025">
    <property type="term" value="P:nitrate import"/>
    <property type="evidence" value="ECO:0000318"/>
    <property type="project" value="GO_Central"/>
</dbReference>
<dbReference type="GO" id="GO:0005179">
    <property type="term" value="F:hormone activity"/>
    <property type="evidence" value="ECO:0000318"/>
    <property type="project" value="GO_Central"/>
</dbReference>
<dbReference type="Proteomes" id="UP000008311">
    <property type="component" value="Unassembled WGS sequence"/>
</dbReference>
<reference evidence="4" key="1">
    <citation type="journal article" date="2010" name="Nat. Biotechnol.">
        <title>Draft genome sequence of the oilseed species Ricinus communis.</title>
        <authorList>
            <person name="Chan A.P."/>
            <person name="Crabtree J."/>
            <person name="Zhao Q."/>
            <person name="Lorenzi H."/>
            <person name="Orvis J."/>
            <person name="Puiu D."/>
            <person name="Melake-Berhan A."/>
            <person name="Jones K.M."/>
            <person name="Redman J."/>
            <person name="Chen G."/>
            <person name="Cahoon E.B."/>
            <person name="Gedil M."/>
            <person name="Stanke M."/>
            <person name="Haas B.J."/>
            <person name="Wortman J.R."/>
            <person name="Fraser-Liggett C.M."/>
            <person name="Ravel J."/>
            <person name="Rabinowicz P.D."/>
        </authorList>
    </citation>
    <scope>NUCLEOTIDE SEQUENCE [LARGE SCALE GENOMIC DNA]</scope>
    <source>
        <strain evidence="4">cv. Hale</strain>
    </source>
</reference>
<proteinExistence type="predicted"/>